<feature type="signal peptide" evidence="2">
    <location>
        <begin position="1"/>
        <end position="17"/>
    </location>
</feature>
<proteinExistence type="predicted"/>
<feature type="transmembrane region" description="Helical" evidence="1">
    <location>
        <begin position="59"/>
        <end position="85"/>
    </location>
</feature>
<reference evidence="4" key="1">
    <citation type="submission" date="2025-08" db="UniProtKB">
        <authorList>
            <consortium name="RefSeq"/>
        </authorList>
    </citation>
    <scope>IDENTIFICATION</scope>
    <source>
        <tissue evidence="4">Total insect</tissue>
    </source>
</reference>
<keyword evidence="1" id="KW-1133">Transmembrane helix</keyword>
<evidence type="ECO:0000313" key="4">
    <source>
        <dbReference type="RefSeq" id="XP_034236710.1"/>
    </source>
</evidence>
<gene>
    <name evidence="4" type="primary">LOC117642549</name>
</gene>
<evidence type="ECO:0000256" key="1">
    <source>
        <dbReference type="SAM" id="Phobius"/>
    </source>
</evidence>
<dbReference type="RefSeq" id="XP_034236710.1">
    <property type="nucleotide sequence ID" value="XM_034380819.1"/>
</dbReference>
<keyword evidence="3" id="KW-1185">Reference proteome</keyword>
<keyword evidence="1" id="KW-0472">Membrane</keyword>
<protein>
    <submittedName>
        <fullName evidence="4">Protein shisa-5-like isoform X1</fullName>
    </submittedName>
</protein>
<evidence type="ECO:0000313" key="3">
    <source>
        <dbReference type="Proteomes" id="UP000515158"/>
    </source>
</evidence>
<dbReference type="GeneID" id="117642549"/>
<accession>A0A6P8YI74</accession>
<dbReference type="InParanoid" id="A0A6P8YI74"/>
<dbReference type="AlphaFoldDB" id="A0A6P8YI74"/>
<evidence type="ECO:0000256" key="2">
    <source>
        <dbReference type="SAM" id="SignalP"/>
    </source>
</evidence>
<keyword evidence="2" id="KW-0732">Signal</keyword>
<sequence>MFAVLALVLAGLASTQAYTCMLCGPIPGKDYCCYDYNDNHYCCSQEEYFKGGFLDQQTMIILIAVGVVVLVATVLFICCCCCSCCPCYRRRRQGAVYNSVTLPPAYNLSSPTYYPAQYPAQHPSNPYIAPNASAPVYPTLPVAKP</sequence>
<keyword evidence="1" id="KW-0812">Transmembrane</keyword>
<dbReference type="KEGG" id="tpal:117642549"/>
<organism evidence="4">
    <name type="scientific">Thrips palmi</name>
    <name type="common">Melon thrips</name>
    <dbReference type="NCBI Taxonomy" id="161013"/>
    <lineage>
        <taxon>Eukaryota</taxon>
        <taxon>Metazoa</taxon>
        <taxon>Ecdysozoa</taxon>
        <taxon>Arthropoda</taxon>
        <taxon>Hexapoda</taxon>
        <taxon>Insecta</taxon>
        <taxon>Pterygota</taxon>
        <taxon>Neoptera</taxon>
        <taxon>Paraneoptera</taxon>
        <taxon>Thysanoptera</taxon>
        <taxon>Terebrantia</taxon>
        <taxon>Thripoidea</taxon>
        <taxon>Thripidae</taxon>
        <taxon>Thrips</taxon>
    </lineage>
</organism>
<name>A0A6P8YI74_THRPL</name>
<feature type="chain" id="PRO_5027888752" evidence="2">
    <location>
        <begin position="18"/>
        <end position="145"/>
    </location>
</feature>
<dbReference type="Proteomes" id="UP000515158">
    <property type="component" value="Unplaced"/>
</dbReference>